<reference evidence="6 7" key="1">
    <citation type="submission" date="2016-10" db="EMBL/GenBank/DDBJ databases">
        <authorList>
            <person name="Cai Z."/>
        </authorList>
    </citation>
    <scope>NUCLEOTIDE SEQUENCE [LARGE SCALE GENOMIC DNA]</scope>
</reference>
<dbReference type="PROSITE" id="PS51462">
    <property type="entry name" value="NUDIX"/>
    <property type="match status" value="1"/>
</dbReference>
<keyword evidence="5" id="KW-0460">Magnesium</keyword>
<gene>
    <name evidence="6" type="ORF">BQ4739_LOCUS7939</name>
</gene>
<dbReference type="PROSITE" id="PS00893">
    <property type="entry name" value="NUDIX_BOX"/>
    <property type="match status" value="1"/>
</dbReference>
<evidence type="ECO:0000256" key="4">
    <source>
        <dbReference type="ARBA" id="ARBA00022801"/>
    </source>
</evidence>
<evidence type="ECO:0000256" key="2">
    <source>
        <dbReference type="ARBA" id="ARBA00005582"/>
    </source>
</evidence>
<keyword evidence="7" id="KW-1185">Reference proteome</keyword>
<evidence type="ECO:0000313" key="7">
    <source>
        <dbReference type="Proteomes" id="UP000256970"/>
    </source>
</evidence>
<name>A0A383VRL8_TETOB</name>
<dbReference type="EMBL" id="FNXT01000804">
    <property type="protein sequence ID" value="SZX67553.1"/>
    <property type="molecule type" value="Genomic_DNA"/>
</dbReference>
<evidence type="ECO:0000256" key="5">
    <source>
        <dbReference type="ARBA" id="ARBA00022842"/>
    </source>
</evidence>
<dbReference type="Proteomes" id="UP000256970">
    <property type="component" value="Unassembled WGS sequence"/>
</dbReference>
<evidence type="ECO:0000256" key="1">
    <source>
        <dbReference type="ARBA" id="ARBA00001946"/>
    </source>
</evidence>
<dbReference type="GO" id="GO:0046872">
    <property type="term" value="F:metal ion binding"/>
    <property type="evidence" value="ECO:0007669"/>
    <property type="project" value="UniProtKB-KW"/>
</dbReference>
<dbReference type="SUPFAM" id="SSF55811">
    <property type="entry name" value="Nudix"/>
    <property type="match status" value="1"/>
</dbReference>
<dbReference type="Pfam" id="PF00293">
    <property type="entry name" value="NUDIX"/>
    <property type="match status" value="1"/>
</dbReference>
<dbReference type="AlphaFoldDB" id="A0A383VRL8"/>
<evidence type="ECO:0000313" key="6">
    <source>
        <dbReference type="EMBL" id="SZX67553.1"/>
    </source>
</evidence>
<dbReference type="Gene3D" id="3.90.79.10">
    <property type="entry name" value="Nucleoside Triphosphate Pyrophosphohydrolase"/>
    <property type="match status" value="1"/>
</dbReference>
<dbReference type="InterPro" id="IPR020084">
    <property type="entry name" value="NUDIX_hydrolase_CS"/>
</dbReference>
<dbReference type="InterPro" id="IPR047198">
    <property type="entry name" value="DDP-like_NUDIX"/>
</dbReference>
<dbReference type="GO" id="GO:0016462">
    <property type="term" value="F:pyrophosphatase activity"/>
    <property type="evidence" value="ECO:0007669"/>
    <property type="project" value="InterPro"/>
</dbReference>
<dbReference type="CDD" id="cd04666">
    <property type="entry name" value="NUDIX_DIPP2_like_Nudt4"/>
    <property type="match status" value="1"/>
</dbReference>
<dbReference type="PANTHER" id="PTHR12629">
    <property type="entry name" value="DIPHOSPHOINOSITOL POLYPHOSPHATE PHOSPHOHYDROLASE"/>
    <property type="match status" value="1"/>
</dbReference>
<dbReference type="STRING" id="3088.A0A383VRL8"/>
<dbReference type="InterPro" id="IPR015797">
    <property type="entry name" value="NUDIX_hydrolase-like_dom_sf"/>
</dbReference>
<dbReference type="PANTHER" id="PTHR12629:SF0">
    <property type="entry name" value="DIPHOSPHOINOSITOL-POLYPHOSPHATE DIPHOSPHATASE"/>
    <property type="match status" value="1"/>
</dbReference>
<dbReference type="InterPro" id="IPR000086">
    <property type="entry name" value="NUDIX_hydrolase_dom"/>
</dbReference>
<keyword evidence="3" id="KW-0479">Metal-binding</keyword>
<keyword evidence="4" id="KW-0378">Hydrolase</keyword>
<comment type="cofactor">
    <cofactor evidence="1">
        <name>Mg(2+)</name>
        <dbReference type="ChEBI" id="CHEBI:18420"/>
    </cofactor>
</comment>
<evidence type="ECO:0000256" key="3">
    <source>
        <dbReference type="ARBA" id="ARBA00022723"/>
    </source>
</evidence>
<dbReference type="GO" id="GO:0005634">
    <property type="term" value="C:nucleus"/>
    <property type="evidence" value="ECO:0007669"/>
    <property type="project" value="TreeGrafter"/>
</dbReference>
<accession>A0A383VRL8</accession>
<sequence length="199" mass="22109">MLTTVGGPVPLNSRVGRHKQRYAETGERLVAGCIPIKYSGSVPTADTVQVMLISRGGKGWVFPKGGWEDDETVEAAAQRETVEEAGVRGSIEEPVGTFSFRSNKQEHQGNAHQGRCRAHMFVMRVAEELETWPEYSERRRCWVPLAEASSKCMHQWMRDALNTWIANKGWQQQLEATAAAQQQQHQLHGSDSGSLSSSS</sequence>
<organism evidence="6 7">
    <name type="scientific">Tetradesmus obliquus</name>
    <name type="common">Green alga</name>
    <name type="synonym">Acutodesmus obliquus</name>
    <dbReference type="NCBI Taxonomy" id="3088"/>
    <lineage>
        <taxon>Eukaryota</taxon>
        <taxon>Viridiplantae</taxon>
        <taxon>Chlorophyta</taxon>
        <taxon>core chlorophytes</taxon>
        <taxon>Chlorophyceae</taxon>
        <taxon>CS clade</taxon>
        <taxon>Sphaeropleales</taxon>
        <taxon>Scenedesmaceae</taxon>
        <taxon>Tetradesmus</taxon>
    </lineage>
</organism>
<proteinExistence type="inferred from homology"/>
<dbReference type="GO" id="GO:0005737">
    <property type="term" value="C:cytoplasm"/>
    <property type="evidence" value="ECO:0007669"/>
    <property type="project" value="TreeGrafter"/>
</dbReference>
<protein>
    <submittedName>
        <fullName evidence="6">Uncharacterized protein</fullName>
    </submittedName>
</protein>
<comment type="similarity">
    <text evidence="2">Belongs to the Nudix hydrolase family.</text>
</comment>